<feature type="transmembrane region" description="Helical" evidence="1">
    <location>
        <begin position="12"/>
        <end position="35"/>
    </location>
</feature>
<feature type="transmembrane region" description="Helical" evidence="1">
    <location>
        <begin position="79"/>
        <end position="100"/>
    </location>
</feature>
<dbReference type="EMBL" id="JBHSMT010000008">
    <property type="protein sequence ID" value="MFC5473184.1"/>
    <property type="molecule type" value="Genomic_DNA"/>
</dbReference>
<name>A0ABW0M5W1_9BURK</name>
<evidence type="ECO:0000313" key="3">
    <source>
        <dbReference type="Proteomes" id="UP001596045"/>
    </source>
</evidence>
<keyword evidence="1" id="KW-0812">Transmembrane</keyword>
<comment type="caution">
    <text evidence="2">The sequence shown here is derived from an EMBL/GenBank/DDBJ whole genome shotgun (WGS) entry which is preliminary data.</text>
</comment>
<dbReference type="Pfam" id="PF07332">
    <property type="entry name" value="Phage_holin_3_6"/>
    <property type="match status" value="1"/>
</dbReference>
<evidence type="ECO:0000313" key="2">
    <source>
        <dbReference type="EMBL" id="MFC5473184.1"/>
    </source>
</evidence>
<dbReference type="Proteomes" id="UP001596045">
    <property type="component" value="Unassembled WGS sequence"/>
</dbReference>
<evidence type="ECO:0000256" key="1">
    <source>
        <dbReference type="SAM" id="Phobius"/>
    </source>
</evidence>
<keyword evidence="1" id="KW-1133">Transmembrane helix</keyword>
<reference evidence="3" key="1">
    <citation type="journal article" date="2019" name="Int. J. Syst. Evol. Microbiol.">
        <title>The Global Catalogue of Microorganisms (GCM) 10K type strain sequencing project: providing services to taxonomists for standard genome sequencing and annotation.</title>
        <authorList>
            <consortium name="The Broad Institute Genomics Platform"/>
            <consortium name="The Broad Institute Genome Sequencing Center for Infectious Disease"/>
            <person name="Wu L."/>
            <person name="Ma J."/>
        </authorList>
    </citation>
    <scope>NUCLEOTIDE SEQUENCE [LARGE SCALE GENOMIC DNA]</scope>
    <source>
        <strain evidence="3">JCM 17066</strain>
    </source>
</reference>
<gene>
    <name evidence="2" type="ORF">ACFPM8_04375</name>
</gene>
<protein>
    <submittedName>
        <fullName evidence="2">Phage holin family protein</fullName>
    </submittedName>
</protein>
<proteinExistence type="predicted"/>
<accession>A0ABW0M5W1</accession>
<organism evidence="2 3">
    <name type="scientific">Paraherbaspirillum soli</name>
    <dbReference type="NCBI Taxonomy" id="631222"/>
    <lineage>
        <taxon>Bacteria</taxon>
        <taxon>Pseudomonadati</taxon>
        <taxon>Pseudomonadota</taxon>
        <taxon>Betaproteobacteria</taxon>
        <taxon>Burkholderiales</taxon>
        <taxon>Oxalobacteraceae</taxon>
        <taxon>Paraherbaspirillum</taxon>
    </lineage>
</organism>
<keyword evidence="3" id="KW-1185">Reference proteome</keyword>
<sequence length="126" mass="13663">MNPQSPKRPGLVSGLVGTAKSLFALMISRIELAALEFSEIGSHLLKLLLVCAFSMVALWFALAFWSALVVVLAWDALGYKILLILAVLFTIVAIGAGLYVRSVLRQGRLGLPVTIAELRKDRDALL</sequence>
<keyword evidence="1" id="KW-0472">Membrane</keyword>
<feature type="transmembrane region" description="Helical" evidence="1">
    <location>
        <begin position="47"/>
        <end position="73"/>
    </location>
</feature>
<dbReference type="RefSeq" id="WP_378995340.1">
    <property type="nucleotide sequence ID" value="NZ_JBHSMT010000008.1"/>
</dbReference>
<dbReference type="InterPro" id="IPR009937">
    <property type="entry name" value="Phage_holin_3_6"/>
</dbReference>